<reference evidence="2" key="1">
    <citation type="submission" date="2023-10" db="EMBL/GenBank/DDBJ databases">
        <authorList>
            <person name="Chen Y."/>
            <person name="Shah S."/>
            <person name="Dougan E. K."/>
            <person name="Thang M."/>
            <person name="Chan C."/>
        </authorList>
    </citation>
    <scope>NUCLEOTIDE SEQUENCE [LARGE SCALE GENOMIC DNA]</scope>
</reference>
<dbReference type="EMBL" id="CAUYUJ010002509">
    <property type="protein sequence ID" value="CAK0801106.1"/>
    <property type="molecule type" value="Genomic_DNA"/>
</dbReference>
<feature type="region of interest" description="Disordered" evidence="1">
    <location>
        <begin position="115"/>
        <end position="140"/>
    </location>
</feature>
<protein>
    <submittedName>
        <fullName evidence="2">Uncharacterized protein</fullName>
    </submittedName>
</protein>
<name>A0ABN9Q5T6_9DINO</name>
<evidence type="ECO:0000313" key="3">
    <source>
        <dbReference type="Proteomes" id="UP001189429"/>
    </source>
</evidence>
<keyword evidence="3" id="KW-1185">Reference proteome</keyword>
<proteinExistence type="predicted"/>
<dbReference type="Proteomes" id="UP001189429">
    <property type="component" value="Unassembled WGS sequence"/>
</dbReference>
<comment type="caution">
    <text evidence="2">The sequence shown here is derived from an EMBL/GenBank/DDBJ whole genome shotgun (WGS) entry which is preliminary data.</text>
</comment>
<gene>
    <name evidence="2" type="ORF">PCOR1329_LOCUS9072</name>
</gene>
<evidence type="ECO:0000313" key="2">
    <source>
        <dbReference type="EMBL" id="CAK0801106.1"/>
    </source>
</evidence>
<feature type="compositionally biased region" description="Polar residues" evidence="1">
    <location>
        <begin position="131"/>
        <end position="140"/>
    </location>
</feature>
<evidence type="ECO:0000256" key="1">
    <source>
        <dbReference type="SAM" id="MobiDB-lite"/>
    </source>
</evidence>
<organism evidence="2 3">
    <name type="scientific">Prorocentrum cordatum</name>
    <dbReference type="NCBI Taxonomy" id="2364126"/>
    <lineage>
        <taxon>Eukaryota</taxon>
        <taxon>Sar</taxon>
        <taxon>Alveolata</taxon>
        <taxon>Dinophyceae</taxon>
        <taxon>Prorocentrales</taxon>
        <taxon>Prorocentraceae</taxon>
        <taxon>Prorocentrum</taxon>
    </lineage>
</organism>
<accession>A0ABN9Q5T6</accession>
<sequence length="140" mass="14590">MARGNLGAGFVHAAGLLAAMERLERVGIPVKFPHPPGLYRLLTGKSWTHLLAPAGGAPAVPATVSLPRGLAERDLRLAARSAVRQLEAVRRLRGSHGRVRRGVAKLGFSSRWTWPRGAGSPGSSKPCGASCTPTTGAAGR</sequence>